<reference evidence="1 2" key="1">
    <citation type="submission" date="2017-11" db="EMBL/GenBank/DDBJ databases">
        <title>Complete genome sequence of Sphingomonas sp. Strain Cra20, a psychrotolerant potential plant growth promoting rhizobacteria.</title>
        <authorList>
            <person name="Luo Y."/>
        </authorList>
    </citation>
    <scope>NUCLEOTIDE SEQUENCE [LARGE SCALE GENOMIC DNA]</scope>
    <source>
        <strain evidence="1 2">Cra20</strain>
    </source>
</reference>
<protein>
    <recommendedName>
        <fullName evidence="3">DUF2793 domain-containing protein</fullName>
    </recommendedName>
</protein>
<name>A0A2K8MN40_9SPHN</name>
<dbReference type="KEGG" id="sphc:CVN68_16405"/>
<dbReference type="InterPro" id="IPR021251">
    <property type="entry name" value="DUF2793"/>
</dbReference>
<proteinExistence type="predicted"/>
<sequence>MTDNVTPRLAMPLLQSGQAQKEMTHNESLARLDLIVQGAVVAAGVDTPPTSPEPGACWLVGAAPDGVWAGHPHALAGWTRSGWIFVEPREGMQLSLGSTQGIARFSAGIWRLGELHGKVFVEGDQVVGPRGDAVAEPSGGSTVDAEARTAIVSILEAMRSHGLIEGG</sequence>
<dbReference type="Proteomes" id="UP000229081">
    <property type="component" value="Chromosome"/>
</dbReference>
<dbReference type="RefSeq" id="WP_100283153.1">
    <property type="nucleotide sequence ID" value="NZ_CP024923.1"/>
</dbReference>
<keyword evidence="2" id="KW-1185">Reference proteome</keyword>
<dbReference type="AlphaFoldDB" id="A0A2K8MN40"/>
<evidence type="ECO:0000313" key="2">
    <source>
        <dbReference type="Proteomes" id="UP000229081"/>
    </source>
</evidence>
<dbReference type="EMBL" id="CP024923">
    <property type="protein sequence ID" value="ATY33349.1"/>
    <property type="molecule type" value="Genomic_DNA"/>
</dbReference>
<dbReference type="Pfam" id="PF10983">
    <property type="entry name" value="DUF2793"/>
    <property type="match status" value="1"/>
</dbReference>
<dbReference type="OrthoDB" id="564699at2"/>
<evidence type="ECO:0000313" key="1">
    <source>
        <dbReference type="EMBL" id="ATY33349.1"/>
    </source>
</evidence>
<organism evidence="1 2">
    <name type="scientific">Sphingomonas psychrotolerans</name>
    <dbReference type="NCBI Taxonomy" id="1327635"/>
    <lineage>
        <taxon>Bacteria</taxon>
        <taxon>Pseudomonadati</taxon>
        <taxon>Pseudomonadota</taxon>
        <taxon>Alphaproteobacteria</taxon>
        <taxon>Sphingomonadales</taxon>
        <taxon>Sphingomonadaceae</taxon>
        <taxon>Sphingomonas</taxon>
    </lineage>
</organism>
<evidence type="ECO:0008006" key="3">
    <source>
        <dbReference type="Google" id="ProtNLM"/>
    </source>
</evidence>
<accession>A0A2K8MN40</accession>
<gene>
    <name evidence="1" type="ORF">CVN68_16405</name>
</gene>